<reference evidence="3" key="1">
    <citation type="journal article" date="2021" name="J Fungi (Basel)">
        <title>Virulence traits and population genomics of the black yeast Aureobasidium melanogenum.</title>
        <authorList>
            <person name="Cernosa A."/>
            <person name="Sun X."/>
            <person name="Gostincar C."/>
            <person name="Fang C."/>
            <person name="Gunde-Cimerman N."/>
            <person name="Song Z."/>
        </authorList>
    </citation>
    <scope>NUCLEOTIDE SEQUENCE</scope>
    <source>
        <strain evidence="3">EXF-9298</strain>
    </source>
</reference>
<comment type="caution">
    <text evidence="3">The sequence shown here is derived from an EMBL/GenBank/DDBJ whole genome shotgun (WGS) entry which is preliminary data.</text>
</comment>
<dbReference type="Gene3D" id="1.10.3520.10">
    <property type="entry name" value="Glycolipid transfer protein"/>
    <property type="match status" value="1"/>
</dbReference>
<gene>
    <name evidence="3" type="ORF">KCU98_g5697</name>
</gene>
<dbReference type="PANTHER" id="PTHR10219:SF25">
    <property type="entry name" value="PLECKSTRIN HOMOLOGY DOMAIN-CONTAINING FAMILY A MEMBER 8"/>
    <property type="match status" value="1"/>
</dbReference>
<name>A0A9P8FVP3_AURME</name>
<dbReference type="AlphaFoldDB" id="A0A9P8FVP3"/>
<feature type="non-terminal residue" evidence="3">
    <location>
        <position position="1"/>
    </location>
</feature>
<dbReference type="GO" id="GO:0016020">
    <property type="term" value="C:membrane"/>
    <property type="evidence" value="ECO:0007669"/>
    <property type="project" value="TreeGrafter"/>
</dbReference>
<evidence type="ECO:0000313" key="4">
    <source>
        <dbReference type="Proteomes" id="UP000729357"/>
    </source>
</evidence>
<protein>
    <recommendedName>
        <fullName evidence="2">Glycolipid transfer protein domain-containing protein</fullName>
    </recommendedName>
</protein>
<dbReference type="Proteomes" id="UP000729357">
    <property type="component" value="Unassembled WGS sequence"/>
</dbReference>
<dbReference type="GO" id="GO:1902388">
    <property type="term" value="F:ceramide 1-phosphate transfer activity"/>
    <property type="evidence" value="ECO:0007669"/>
    <property type="project" value="TreeGrafter"/>
</dbReference>
<dbReference type="GO" id="GO:0005829">
    <property type="term" value="C:cytosol"/>
    <property type="evidence" value="ECO:0007669"/>
    <property type="project" value="TreeGrafter"/>
</dbReference>
<keyword evidence="1" id="KW-0813">Transport</keyword>
<sequence length="102" mass="11145">MAAFPPGGTFFDTVKRSFTDVPVEDGKIATTQFLEAAESLTTLFDVLGSTAFKPVKSDMTGNIKKIRDRQLAAPVDSETLQDLVRNELATKKHTATEGLVWL</sequence>
<organism evidence="3 4">
    <name type="scientific">Aureobasidium melanogenum</name>
    <name type="common">Aureobasidium pullulans var. melanogenum</name>
    <dbReference type="NCBI Taxonomy" id="46634"/>
    <lineage>
        <taxon>Eukaryota</taxon>
        <taxon>Fungi</taxon>
        <taxon>Dikarya</taxon>
        <taxon>Ascomycota</taxon>
        <taxon>Pezizomycotina</taxon>
        <taxon>Dothideomycetes</taxon>
        <taxon>Dothideomycetidae</taxon>
        <taxon>Dothideales</taxon>
        <taxon>Saccotheciaceae</taxon>
        <taxon>Aureobasidium</taxon>
    </lineage>
</organism>
<evidence type="ECO:0000256" key="1">
    <source>
        <dbReference type="ARBA" id="ARBA00022448"/>
    </source>
</evidence>
<dbReference type="PANTHER" id="PTHR10219">
    <property type="entry name" value="GLYCOLIPID TRANSFER PROTEIN-RELATED"/>
    <property type="match status" value="1"/>
</dbReference>
<dbReference type="GO" id="GO:1902387">
    <property type="term" value="F:ceramide 1-phosphate binding"/>
    <property type="evidence" value="ECO:0007669"/>
    <property type="project" value="TreeGrafter"/>
</dbReference>
<accession>A0A9P8FVP3</accession>
<dbReference type="Pfam" id="PF08718">
    <property type="entry name" value="GLTP"/>
    <property type="match status" value="1"/>
</dbReference>
<dbReference type="SUPFAM" id="SSF110004">
    <property type="entry name" value="Glycolipid transfer protein, GLTP"/>
    <property type="match status" value="1"/>
</dbReference>
<dbReference type="EMBL" id="JAHFXS010000538">
    <property type="protein sequence ID" value="KAG9984021.1"/>
    <property type="molecule type" value="Genomic_DNA"/>
</dbReference>
<reference evidence="3" key="2">
    <citation type="submission" date="2021-08" db="EMBL/GenBank/DDBJ databases">
        <authorList>
            <person name="Gostincar C."/>
            <person name="Sun X."/>
            <person name="Song Z."/>
            <person name="Gunde-Cimerman N."/>
        </authorList>
    </citation>
    <scope>NUCLEOTIDE SEQUENCE</scope>
    <source>
        <strain evidence="3">EXF-9298</strain>
    </source>
</reference>
<dbReference type="InterPro" id="IPR014830">
    <property type="entry name" value="Glycolipid_transfer_prot_dom"/>
</dbReference>
<dbReference type="InterPro" id="IPR036497">
    <property type="entry name" value="GLTP_sf"/>
</dbReference>
<feature type="domain" description="Glycolipid transfer protein" evidence="2">
    <location>
        <begin position="28"/>
        <end position="102"/>
    </location>
</feature>
<evidence type="ECO:0000313" key="3">
    <source>
        <dbReference type="EMBL" id="KAG9984021.1"/>
    </source>
</evidence>
<keyword evidence="4" id="KW-1185">Reference proteome</keyword>
<proteinExistence type="predicted"/>
<evidence type="ECO:0000259" key="2">
    <source>
        <dbReference type="Pfam" id="PF08718"/>
    </source>
</evidence>